<accession>A0A2T1C5X7</accession>
<evidence type="ECO:0000313" key="13">
    <source>
        <dbReference type="EMBL" id="PSB03646.1"/>
    </source>
</evidence>
<keyword evidence="3" id="KW-1003">Cell membrane</keyword>
<evidence type="ECO:0000256" key="2">
    <source>
        <dbReference type="ARBA" id="ARBA00006337"/>
    </source>
</evidence>
<keyword evidence="8 10" id="KW-0472">Membrane</keyword>
<dbReference type="CDD" id="cd04590">
    <property type="entry name" value="CBS_pair_CorC_HlyC_assoc"/>
    <property type="match status" value="1"/>
</dbReference>
<evidence type="ECO:0000256" key="6">
    <source>
        <dbReference type="ARBA" id="ARBA00022989"/>
    </source>
</evidence>
<dbReference type="PROSITE" id="PS51371">
    <property type="entry name" value="CBS"/>
    <property type="match status" value="2"/>
</dbReference>
<dbReference type="InterPro" id="IPR044751">
    <property type="entry name" value="Ion_transp-like_CBS"/>
</dbReference>
<reference evidence="13 14" key="2">
    <citation type="submission" date="2018-03" db="EMBL/GenBank/DDBJ databases">
        <title>The ancient ancestry and fast evolution of plastids.</title>
        <authorList>
            <person name="Moore K.R."/>
            <person name="Magnabosco C."/>
            <person name="Momper L."/>
            <person name="Gold D.A."/>
            <person name="Bosak T."/>
            <person name="Fournier G.P."/>
        </authorList>
    </citation>
    <scope>NUCLEOTIDE SEQUENCE [LARGE SCALE GENOMIC DNA]</scope>
    <source>
        <strain evidence="13 14">CCAP 1448/3</strain>
    </source>
</reference>
<dbReference type="InterPro" id="IPR036318">
    <property type="entry name" value="FAD-bd_PCMH-like_sf"/>
</dbReference>
<comment type="similarity">
    <text evidence="2">Belongs to the UPF0053 family.</text>
</comment>
<feature type="domain" description="CBS" evidence="11">
    <location>
        <begin position="219"/>
        <end position="280"/>
    </location>
</feature>
<dbReference type="Gene3D" id="3.30.465.10">
    <property type="match status" value="1"/>
</dbReference>
<evidence type="ECO:0000256" key="8">
    <source>
        <dbReference type="ARBA" id="ARBA00023136"/>
    </source>
</evidence>
<sequence length="442" mass="48712">MSPPVKVLIILLLILANAVFVMSEMAIVSAKKVRLQSLANQGNVKARAALELANSPNQFLATVQIGITSIAILSGAFGESTLSEIFTPIFEQISFLKDYSHFIAPVSSILVVTFLTLTVGELLPKQLALNTPERIATSVAIPMRMLATITAPIVRLLGATTGLIVRLMGIEPSTEPEVTEEEIKVLIEQGTEAGTFEEAEQDMVERVFRLGDRRIGALMTPRPDIVWLDLEDSAEVNRQKMMNSGHSRFPVCQGELDNVLGVVNVSDLLARSLNNQPLDLTISLRQPLFIPESTRGLKVLELFKQTSTHVAVVVDEYGVIQGLVTLNDMLVEIVGDIPSVDEQEFPQAVQREDGSWLLDGMLSIEEFFELFEVEDPGGDYRGNYHTLGGFVIMHLGKIPSAAEYFEWNTFRFEVMDMDGNRVDKVLVVPLSGNRESGIGNRE</sequence>
<keyword evidence="6 10" id="KW-1133">Transmembrane helix</keyword>
<dbReference type="InterPro" id="IPR051676">
    <property type="entry name" value="UPF0053_domain"/>
</dbReference>
<evidence type="ECO:0000256" key="10">
    <source>
        <dbReference type="PROSITE-ProRule" id="PRU01193"/>
    </source>
</evidence>
<dbReference type="InterPro" id="IPR016169">
    <property type="entry name" value="FAD-bd_PCMH_sub2"/>
</dbReference>
<dbReference type="SUPFAM" id="SSF56176">
    <property type="entry name" value="FAD-binding/transporter-associated domain-like"/>
    <property type="match status" value="1"/>
</dbReference>
<dbReference type="InterPro" id="IPR000644">
    <property type="entry name" value="CBS_dom"/>
</dbReference>
<name>A0A2T1C5X7_9CYAN</name>
<reference evidence="13 14" key="1">
    <citation type="submission" date="2018-02" db="EMBL/GenBank/DDBJ databases">
        <authorList>
            <person name="Cohen D.B."/>
            <person name="Kent A.D."/>
        </authorList>
    </citation>
    <scope>NUCLEOTIDE SEQUENCE [LARGE SCALE GENOMIC DNA]</scope>
    <source>
        <strain evidence="13 14">CCAP 1448/3</strain>
    </source>
</reference>
<evidence type="ECO:0000256" key="5">
    <source>
        <dbReference type="ARBA" id="ARBA00022737"/>
    </source>
</evidence>
<dbReference type="Pfam" id="PF01595">
    <property type="entry name" value="CNNM"/>
    <property type="match status" value="1"/>
</dbReference>
<feature type="domain" description="CNNM transmembrane" evidence="12">
    <location>
        <begin position="1"/>
        <end position="200"/>
    </location>
</feature>
<comment type="caution">
    <text evidence="13">The sequence shown here is derived from an EMBL/GenBank/DDBJ whole genome shotgun (WGS) entry which is preliminary data.</text>
</comment>
<dbReference type="PANTHER" id="PTHR43099:SF5">
    <property type="entry name" value="HLYC_CORC FAMILY TRANSPORTER"/>
    <property type="match status" value="1"/>
</dbReference>
<keyword evidence="7 9" id="KW-0129">CBS domain</keyword>
<evidence type="ECO:0000256" key="4">
    <source>
        <dbReference type="ARBA" id="ARBA00022692"/>
    </source>
</evidence>
<keyword evidence="4 10" id="KW-0812">Transmembrane</keyword>
<keyword evidence="5" id="KW-0677">Repeat</keyword>
<evidence type="ECO:0000313" key="14">
    <source>
        <dbReference type="Proteomes" id="UP000238762"/>
    </source>
</evidence>
<dbReference type="InterPro" id="IPR005170">
    <property type="entry name" value="Transptr-assoc_dom"/>
</dbReference>
<evidence type="ECO:0000259" key="11">
    <source>
        <dbReference type="PROSITE" id="PS51371"/>
    </source>
</evidence>
<keyword evidence="14" id="KW-1185">Reference proteome</keyword>
<dbReference type="Gene3D" id="3.10.580.10">
    <property type="entry name" value="CBS-domain"/>
    <property type="match status" value="1"/>
</dbReference>
<dbReference type="Pfam" id="PF00571">
    <property type="entry name" value="CBS"/>
    <property type="match status" value="2"/>
</dbReference>
<dbReference type="OrthoDB" id="9798188at2"/>
<organism evidence="13 14">
    <name type="scientific">Merismopedia glauca CCAP 1448/3</name>
    <dbReference type="NCBI Taxonomy" id="1296344"/>
    <lineage>
        <taxon>Bacteria</taxon>
        <taxon>Bacillati</taxon>
        <taxon>Cyanobacteriota</taxon>
        <taxon>Cyanophyceae</taxon>
        <taxon>Synechococcales</taxon>
        <taxon>Merismopediaceae</taxon>
        <taxon>Merismopedia</taxon>
    </lineage>
</organism>
<evidence type="ECO:0000256" key="3">
    <source>
        <dbReference type="ARBA" id="ARBA00022475"/>
    </source>
</evidence>
<dbReference type="SMART" id="SM01091">
    <property type="entry name" value="CorC_HlyC"/>
    <property type="match status" value="1"/>
</dbReference>
<evidence type="ECO:0000256" key="7">
    <source>
        <dbReference type="ARBA" id="ARBA00023122"/>
    </source>
</evidence>
<dbReference type="GO" id="GO:0050660">
    <property type="term" value="F:flavin adenine dinucleotide binding"/>
    <property type="evidence" value="ECO:0007669"/>
    <property type="project" value="InterPro"/>
</dbReference>
<feature type="domain" description="CBS" evidence="11">
    <location>
        <begin position="283"/>
        <end position="339"/>
    </location>
</feature>
<comment type="subcellular location">
    <subcellularLocation>
        <location evidence="1">Cell membrane</location>
        <topology evidence="1">Multi-pass membrane protein</topology>
    </subcellularLocation>
</comment>
<dbReference type="SUPFAM" id="SSF54631">
    <property type="entry name" value="CBS-domain pair"/>
    <property type="match status" value="1"/>
</dbReference>
<dbReference type="Pfam" id="PF03471">
    <property type="entry name" value="CorC_HlyC"/>
    <property type="match status" value="1"/>
</dbReference>
<evidence type="ECO:0008006" key="15">
    <source>
        <dbReference type="Google" id="ProtNLM"/>
    </source>
</evidence>
<evidence type="ECO:0000259" key="12">
    <source>
        <dbReference type="PROSITE" id="PS51846"/>
    </source>
</evidence>
<dbReference type="AlphaFoldDB" id="A0A2T1C5X7"/>
<dbReference type="RefSeq" id="WP_106288000.1">
    <property type="nucleotide sequence ID" value="NZ_CAWNTC010000247.1"/>
</dbReference>
<gene>
    <name evidence="13" type="ORF">C7B64_07375</name>
</gene>
<dbReference type="InterPro" id="IPR046342">
    <property type="entry name" value="CBS_dom_sf"/>
</dbReference>
<dbReference type="PANTHER" id="PTHR43099">
    <property type="entry name" value="UPF0053 PROTEIN YRKA"/>
    <property type="match status" value="1"/>
</dbReference>
<dbReference type="EMBL" id="PVWJ01000027">
    <property type="protein sequence ID" value="PSB03646.1"/>
    <property type="molecule type" value="Genomic_DNA"/>
</dbReference>
<evidence type="ECO:0000256" key="9">
    <source>
        <dbReference type="PROSITE-ProRule" id="PRU00703"/>
    </source>
</evidence>
<dbReference type="GO" id="GO:0005886">
    <property type="term" value="C:plasma membrane"/>
    <property type="evidence" value="ECO:0007669"/>
    <property type="project" value="UniProtKB-SubCell"/>
</dbReference>
<proteinExistence type="inferred from homology"/>
<dbReference type="SMART" id="SM00116">
    <property type="entry name" value="CBS"/>
    <property type="match status" value="2"/>
</dbReference>
<evidence type="ECO:0000256" key="1">
    <source>
        <dbReference type="ARBA" id="ARBA00004651"/>
    </source>
</evidence>
<dbReference type="PROSITE" id="PS51846">
    <property type="entry name" value="CNNM"/>
    <property type="match status" value="1"/>
</dbReference>
<protein>
    <recommendedName>
        <fullName evidence="15">HlyC/CorC family transporter</fullName>
    </recommendedName>
</protein>
<dbReference type="InterPro" id="IPR002550">
    <property type="entry name" value="CNNM"/>
</dbReference>
<dbReference type="Proteomes" id="UP000238762">
    <property type="component" value="Unassembled WGS sequence"/>
</dbReference>